<feature type="non-terminal residue" evidence="1">
    <location>
        <position position="244"/>
    </location>
</feature>
<comment type="caution">
    <text evidence="1">The sequence shown here is derived from an EMBL/GenBank/DDBJ whole genome shotgun (WGS) entry which is preliminary data.</text>
</comment>
<gene>
    <name evidence="1" type="ORF">HPB47_022072</name>
</gene>
<sequence length="244" mass="27486">MTKTQDVCGRCSKTINGRQQYIACSGTCNRRFHCRCVNIAAAEYELLVQNGVSTYECQECTKLPGLDSAKLGSDDAKNNLTRRKDFETTQTSERSSFSFAGRLMFSHLKYRPCEQTMNSYTFNLPVMRNSFTYQLRVHASDHYDWWRHASRETSTPLPVWNRAPNLEHGDPLVASTTGIRGSRSTTDEDGYTLVQKKRRVKPATGTNSTSKLTAVPRPPRSRALFVSRLDPTTTVDDIAAILSN</sequence>
<name>A0AC60QB37_IXOPE</name>
<reference evidence="1 2" key="1">
    <citation type="journal article" date="2020" name="Cell">
        <title>Large-Scale Comparative Analyses of Tick Genomes Elucidate Their Genetic Diversity and Vector Capacities.</title>
        <authorList>
            <consortium name="Tick Genome and Microbiome Consortium (TIGMIC)"/>
            <person name="Jia N."/>
            <person name="Wang J."/>
            <person name="Shi W."/>
            <person name="Du L."/>
            <person name="Sun Y."/>
            <person name="Zhan W."/>
            <person name="Jiang J.F."/>
            <person name="Wang Q."/>
            <person name="Zhang B."/>
            <person name="Ji P."/>
            <person name="Bell-Sakyi L."/>
            <person name="Cui X.M."/>
            <person name="Yuan T.T."/>
            <person name="Jiang B.G."/>
            <person name="Yang W.F."/>
            <person name="Lam T.T."/>
            <person name="Chang Q.C."/>
            <person name="Ding S.J."/>
            <person name="Wang X.J."/>
            <person name="Zhu J.G."/>
            <person name="Ruan X.D."/>
            <person name="Zhao L."/>
            <person name="Wei J.T."/>
            <person name="Ye R.Z."/>
            <person name="Que T.C."/>
            <person name="Du C.H."/>
            <person name="Zhou Y.H."/>
            <person name="Cheng J.X."/>
            <person name="Dai P.F."/>
            <person name="Guo W.B."/>
            <person name="Han X.H."/>
            <person name="Huang E.J."/>
            <person name="Li L.F."/>
            <person name="Wei W."/>
            <person name="Gao Y.C."/>
            <person name="Liu J.Z."/>
            <person name="Shao H.Z."/>
            <person name="Wang X."/>
            <person name="Wang C.C."/>
            <person name="Yang T.C."/>
            <person name="Huo Q.B."/>
            <person name="Li W."/>
            <person name="Chen H.Y."/>
            <person name="Chen S.E."/>
            <person name="Zhou L.G."/>
            <person name="Ni X.B."/>
            <person name="Tian J.H."/>
            <person name="Sheng Y."/>
            <person name="Liu T."/>
            <person name="Pan Y.S."/>
            <person name="Xia L.Y."/>
            <person name="Li J."/>
            <person name="Zhao F."/>
            <person name="Cao W.C."/>
        </authorList>
    </citation>
    <scope>NUCLEOTIDE SEQUENCE [LARGE SCALE GENOMIC DNA]</scope>
    <source>
        <strain evidence="1">Iper-2018</strain>
    </source>
</reference>
<keyword evidence="2" id="KW-1185">Reference proteome</keyword>
<evidence type="ECO:0000313" key="1">
    <source>
        <dbReference type="EMBL" id="KAG0431130.1"/>
    </source>
</evidence>
<accession>A0AC60QB37</accession>
<organism evidence="1 2">
    <name type="scientific">Ixodes persulcatus</name>
    <name type="common">Taiga tick</name>
    <dbReference type="NCBI Taxonomy" id="34615"/>
    <lineage>
        <taxon>Eukaryota</taxon>
        <taxon>Metazoa</taxon>
        <taxon>Ecdysozoa</taxon>
        <taxon>Arthropoda</taxon>
        <taxon>Chelicerata</taxon>
        <taxon>Arachnida</taxon>
        <taxon>Acari</taxon>
        <taxon>Parasitiformes</taxon>
        <taxon>Ixodida</taxon>
        <taxon>Ixodoidea</taxon>
        <taxon>Ixodidae</taxon>
        <taxon>Ixodinae</taxon>
        <taxon>Ixodes</taxon>
    </lineage>
</organism>
<protein>
    <submittedName>
        <fullName evidence="1">Uncharacterized protein</fullName>
    </submittedName>
</protein>
<dbReference type="EMBL" id="JABSTQ010009253">
    <property type="protein sequence ID" value="KAG0431130.1"/>
    <property type="molecule type" value="Genomic_DNA"/>
</dbReference>
<evidence type="ECO:0000313" key="2">
    <source>
        <dbReference type="Proteomes" id="UP000805193"/>
    </source>
</evidence>
<proteinExistence type="predicted"/>
<dbReference type="Proteomes" id="UP000805193">
    <property type="component" value="Unassembled WGS sequence"/>
</dbReference>